<dbReference type="Proteomes" id="UP001583177">
    <property type="component" value="Unassembled WGS sequence"/>
</dbReference>
<keyword evidence="2" id="KW-0540">Nuclease</keyword>
<evidence type="ECO:0000256" key="3">
    <source>
        <dbReference type="ARBA" id="ARBA00022801"/>
    </source>
</evidence>
<accession>A0ABR3WQ08</accession>
<protein>
    <recommendedName>
        <fullName evidence="7">Exonuclease domain-containing protein</fullName>
    </recommendedName>
</protein>
<comment type="caution">
    <text evidence="8">The sequence shown here is derived from an EMBL/GenBank/DDBJ whole genome shotgun (WGS) entry which is preliminary data.</text>
</comment>
<evidence type="ECO:0000313" key="9">
    <source>
        <dbReference type="Proteomes" id="UP001583177"/>
    </source>
</evidence>
<feature type="compositionally biased region" description="Low complexity" evidence="6">
    <location>
        <begin position="354"/>
        <end position="364"/>
    </location>
</feature>
<evidence type="ECO:0000313" key="8">
    <source>
        <dbReference type="EMBL" id="KAL1865515.1"/>
    </source>
</evidence>
<feature type="compositionally biased region" description="Basic and acidic residues" evidence="6">
    <location>
        <begin position="338"/>
        <end position="353"/>
    </location>
</feature>
<reference evidence="8 9" key="1">
    <citation type="journal article" date="2024" name="IMA Fungus">
        <title>IMA Genome - F19 : A genome assembly and annotation guide to empower mycologists, including annotated draft genome sequences of Ceratocystis pirilliformis, Diaporthe australafricana, Fusarium ophioides, Paecilomyces lecythidis, and Sporothrix stenoceras.</title>
        <authorList>
            <person name="Aylward J."/>
            <person name="Wilson A.M."/>
            <person name="Visagie C.M."/>
            <person name="Spraker J."/>
            <person name="Barnes I."/>
            <person name="Buitendag C."/>
            <person name="Ceriani C."/>
            <person name="Del Mar Angel L."/>
            <person name="du Plessis D."/>
            <person name="Fuchs T."/>
            <person name="Gasser K."/>
            <person name="Kramer D."/>
            <person name="Li W."/>
            <person name="Munsamy K."/>
            <person name="Piso A."/>
            <person name="Price J.L."/>
            <person name="Sonnekus B."/>
            <person name="Thomas C."/>
            <person name="van der Nest A."/>
            <person name="van Dijk A."/>
            <person name="van Heerden A."/>
            <person name="van Vuuren N."/>
            <person name="Yilmaz N."/>
            <person name="Duong T.A."/>
            <person name="van der Merwe N.A."/>
            <person name="Wingfield M.J."/>
            <person name="Wingfield B.D."/>
        </authorList>
    </citation>
    <scope>NUCLEOTIDE SEQUENCE [LARGE SCALE GENOMIC DNA]</scope>
    <source>
        <strain evidence="8 9">CMW 18300</strain>
    </source>
</reference>
<keyword evidence="1" id="KW-0698">rRNA processing</keyword>
<proteinExistence type="predicted"/>
<feature type="compositionally biased region" description="Low complexity" evidence="6">
    <location>
        <begin position="1"/>
        <end position="16"/>
    </location>
</feature>
<dbReference type="InterPro" id="IPR036397">
    <property type="entry name" value="RNaseH_sf"/>
</dbReference>
<dbReference type="InterPro" id="IPR012337">
    <property type="entry name" value="RNaseH-like_sf"/>
</dbReference>
<keyword evidence="3" id="KW-0378">Hydrolase</keyword>
<dbReference type="CDD" id="cd06137">
    <property type="entry name" value="DEDDh_RNase"/>
    <property type="match status" value="1"/>
</dbReference>
<evidence type="ECO:0000259" key="7">
    <source>
        <dbReference type="SMART" id="SM00479"/>
    </source>
</evidence>
<dbReference type="PANTHER" id="PTHR12801">
    <property type="entry name" value="RNA EXONUCLEASE REXO1 / RECO3 FAMILY MEMBER-RELATED"/>
    <property type="match status" value="1"/>
</dbReference>
<feature type="region of interest" description="Disordered" evidence="6">
    <location>
        <begin position="338"/>
        <end position="397"/>
    </location>
</feature>
<dbReference type="InterPro" id="IPR013520">
    <property type="entry name" value="Ribonucl_H"/>
</dbReference>
<comment type="function">
    <text evidence="5">Exoribonuclease involved in ribosome biosynthesis. Involved in the processing of ITS1, the internal transcribed spacer localized between the 18S and 5.8S rRNAs.</text>
</comment>
<feature type="compositionally biased region" description="Low complexity" evidence="6">
    <location>
        <begin position="117"/>
        <end position="136"/>
    </location>
</feature>
<dbReference type="SMART" id="SM00479">
    <property type="entry name" value="EXOIII"/>
    <property type="match status" value="1"/>
</dbReference>
<dbReference type="Gene3D" id="3.30.420.10">
    <property type="entry name" value="Ribonuclease H-like superfamily/Ribonuclease H"/>
    <property type="match status" value="1"/>
</dbReference>
<sequence length="446" mass="48875">MERPISAPPFSSSAASGKTDQPKLSASAPNFLPVEISDSGELVLDPGQTEDAYVKQLEKLKLSDETLQKAGYVMRPLTQDELDQKKKCARCHKLVFKKPFKRTFDGNPKSGSDIAEAPANAQPSSGAANNNASKAPHGGEPSNKPPANGPRQECKYHKGRFNGRIWSCCRTGAYNQPCKTSTEHKAATYEPGELERMYRYYSTPAMPPSSTARRAVAIDCEMGSGMKNDSLCIRVSVVDYFTAEVLVDKLVFPDEPLLNYNTRFSGVNHAQMDNARSTGDCFFGIAAAREAIWKFVGPDTIVVAHSGQNDLTSLRWLHANIVDTQLVESLPVMKLEREAREKEAKEKARKEGPKSQAGKGSKSKALTEAAQNPTDPQKLAEKPKKKPKGSGRFSLKSLTKERIGRDIQMGKAGHDSVVDAIATRDIAHWNAVNFGHGYYEIKISDS</sequence>
<dbReference type="EMBL" id="JAWRVE010000061">
    <property type="protein sequence ID" value="KAL1865515.1"/>
    <property type="molecule type" value="Genomic_DNA"/>
</dbReference>
<dbReference type="PANTHER" id="PTHR12801:SF45">
    <property type="entry name" value="RNA EXONUCLEASE 4"/>
    <property type="match status" value="1"/>
</dbReference>
<evidence type="ECO:0000256" key="1">
    <source>
        <dbReference type="ARBA" id="ARBA00022552"/>
    </source>
</evidence>
<evidence type="ECO:0000256" key="4">
    <source>
        <dbReference type="ARBA" id="ARBA00022839"/>
    </source>
</evidence>
<gene>
    <name evidence="8" type="ORF">Daus18300_007160</name>
</gene>
<feature type="domain" description="Exonuclease" evidence="7">
    <location>
        <begin position="214"/>
        <end position="436"/>
    </location>
</feature>
<evidence type="ECO:0000256" key="2">
    <source>
        <dbReference type="ARBA" id="ARBA00022722"/>
    </source>
</evidence>
<evidence type="ECO:0000256" key="5">
    <source>
        <dbReference type="ARBA" id="ARBA00025599"/>
    </source>
</evidence>
<dbReference type="SUPFAM" id="SSF53098">
    <property type="entry name" value="Ribonuclease H-like"/>
    <property type="match status" value="1"/>
</dbReference>
<name>A0ABR3WQ08_9PEZI</name>
<dbReference type="InterPro" id="IPR047021">
    <property type="entry name" value="REXO1/3/4-like"/>
</dbReference>
<evidence type="ECO:0000256" key="6">
    <source>
        <dbReference type="SAM" id="MobiDB-lite"/>
    </source>
</evidence>
<keyword evidence="9" id="KW-1185">Reference proteome</keyword>
<feature type="region of interest" description="Disordered" evidence="6">
    <location>
        <begin position="1"/>
        <end position="30"/>
    </location>
</feature>
<organism evidence="8 9">
    <name type="scientific">Diaporthe australafricana</name>
    <dbReference type="NCBI Taxonomy" id="127596"/>
    <lineage>
        <taxon>Eukaryota</taxon>
        <taxon>Fungi</taxon>
        <taxon>Dikarya</taxon>
        <taxon>Ascomycota</taxon>
        <taxon>Pezizomycotina</taxon>
        <taxon>Sordariomycetes</taxon>
        <taxon>Sordariomycetidae</taxon>
        <taxon>Diaporthales</taxon>
        <taxon>Diaporthaceae</taxon>
        <taxon>Diaporthe</taxon>
    </lineage>
</organism>
<feature type="compositionally biased region" description="Polar residues" evidence="6">
    <location>
        <begin position="18"/>
        <end position="28"/>
    </location>
</feature>
<feature type="region of interest" description="Disordered" evidence="6">
    <location>
        <begin position="105"/>
        <end position="154"/>
    </location>
</feature>
<keyword evidence="4" id="KW-0269">Exonuclease</keyword>